<dbReference type="GO" id="GO:0020037">
    <property type="term" value="F:heme binding"/>
    <property type="evidence" value="ECO:0007669"/>
    <property type="project" value="InterPro"/>
</dbReference>
<accession>A0A4Y9QPP6</accession>
<evidence type="ECO:0000259" key="3">
    <source>
        <dbReference type="Pfam" id="PF07635"/>
    </source>
</evidence>
<feature type="domain" description="Cytochrome C Planctomycete-type" evidence="3">
    <location>
        <begin position="52"/>
        <end position="115"/>
    </location>
</feature>
<evidence type="ECO:0000259" key="2">
    <source>
        <dbReference type="Pfam" id="PF07587"/>
    </source>
</evidence>
<evidence type="ECO:0000313" key="5">
    <source>
        <dbReference type="Proteomes" id="UP000297647"/>
    </source>
</evidence>
<organism evidence="4 5">
    <name type="scientific">Algoriphagus kandeliae</name>
    <dbReference type="NCBI Taxonomy" id="2562278"/>
    <lineage>
        <taxon>Bacteria</taxon>
        <taxon>Pseudomonadati</taxon>
        <taxon>Bacteroidota</taxon>
        <taxon>Cytophagia</taxon>
        <taxon>Cytophagales</taxon>
        <taxon>Cyclobacteriaceae</taxon>
        <taxon>Algoriphagus</taxon>
    </lineage>
</organism>
<keyword evidence="5" id="KW-1185">Reference proteome</keyword>
<feature type="domain" description="DUF1553" evidence="2">
    <location>
        <begin position="458"/>
        <end position="717"/>
    </location>
</feature>
<dbReference type="AlphaFoldDB" id="A0A4Y9QPP6"/>
<comment type="caution">
    <text evidence="4">The sequence shown here is derived from an EMBL/GenBank/DDBJ whole genome shotgun (WGS) entry which is preliminary data.</text>
</comment>
<dbReference type="Pfam" id="PF07587">
    <property type="entry name" value="PSD1"/>
    <property type="match status" value="1"/>
</dbReference>
<dbReference type="InterPro" id="IPR036909">
    <property type="entry name" value="Cyt_c-like_dom_sf"/>
</dbReference>
<feature type="domain" description="DUF1549" evidence="1">
    <location>
        <begin position="162"/>
        <end position="368"/>
    </location>
</feature>
<dbReference type="PANTHER" id="PTHR35889">
    <property type="entry name" value="CYCLOINULO-OLIGOSACCHARIDE FRUCTANOTRANSFERASE-RELATED"/>
    <property type="match status" value="1"/>
</dbReference>
<evidence type="ECO:0000259" key="1">
    <source>
        <dbReference type="Pfam" id="PF07583"/>
    </source>
</evidence>
<protein>
    <submittedName>
        <fullName evidence="4">DUF1553 domain-containing protein</fullName>
    </submittedName>
</protein>
<dbReference type="OrthoDB" id="1450284at2"/>
<proteinExistence type="predicted"/>
<dbReference type="InterPro" id="IPR011444">
    <property type="entry name" value="DUF1549"/>
</dbReference>
<dbReference type="Pfam" id="PF07583">
    <property type="entry name" value="PSCyt2"/>
    <property type="match status" value="1"/>
</dbReference>
<dbReference type="PANTHER" id="PTHR35889:SF3">
    <property type="entry name" value="F-BOX DOMAIN-CONTAINING PROTEIN"/>
    <property type="match status" value="1"/>
</dbReference>
<evidence type="ECO:0000313" key="4">
    <source>
        <dbReference type="EMBL" id="TFV94170.1"/>
    </source>
</evidence>
<dbReference type="RefSeq" id="WP_135073245.1">
    <property type="nucleotide sequence ID" value="NZ_SPSB01000003.1"/>
</dbReference>
<dbReference type="EMBL" id="SPSB01000003">
    <property type="protein sequence ID" value="TFV94170.1"/>
    <property type="molecule type" value="Genomic_DNA"/>
</dbReference>
<reference evidence="4 5" key="1">
    <citation type="submission" date="2019-03" db="EMBL/GenBank/DDBJ databases">
        <title>Algoriphagus sp. nov, a new strain isolated from root system soil of mangrove plant Kandelia.</title>
        <authorList>
            <person name="Yin Q."/>
            <person name="Wang K."/>
            <person name="Song Z."/>
        </authorList>
    </citation>
    <scope>NUCLEOTIDE SEQUENCE [LARGE SCALE GENOMIC DNA]</scope>
    <source>
        <strain evidence="4 5">XY-J91</strain>
    </source>
</reference>
<dbReference type="InterPro" id="IPR011429">
    <property type="entry name" value="Cyt_c_Planctomycete-type"/>
</dbReference>
<dbReference type="GO" id="GO:0009055">
    <property type="term" value="F:electron transfer activity"/>
    <property type="evidence" value="ECO:0007669"/>
    <property type="project" value="InterPro"/>
</dbReference>
<sequence>MSFWRKYIFGLVATTSVFLGSCSQEKEKTSTLGSADQISYNFHIRPILSDKCFACHGPDANKREADLRLDVESAAFAALKENPSRHALVAGDPQNSEVFVRITSEDPAELMPPSESNLALSEEEIDLIKKWIEQGAKYEPHWAFVKAEKVTPPPVNEWTINEIDQFTFQKMGEMGLEPNPQAAPYELIKRASLDLTGLPPSPELIDRYGDFSGENSYEDLLDGLLAQPSFGEKLAILWMDISRYADSYGYQDDNIRTQWPYRDWVIHAFNNNLPYDQFITWQLAGDLLPNPTKEQILATAFNRNHKYTEEGGVIDEEYRIEYVLDKTNTFSKGLLGLTMECAQCHDHKYDPISQKEYFELFAFFNNTPEKGYEGDVSISKPAKTPILWIEQDDLDGILNFINHSDTSRLSVSVMGELDEEKSRTTYILNRGVYDAPTEPVAPSTPTSILEFPDNLPQNRLGLAQWTTSQDNPLTARVFVNLIWQEIFGTGIVKSAGDFGMQGDLPSHPELLDWLAVDFMENGWDIKRLFKQIMSSATYKQSAKVSSKQLEIDPENIYLSRAPRLRLPAENVQDLVLASSGLLVKKLGGPSVKPYQPGGIWEAASSGRGELATYRQDHGESLYRRGLYNFIKLTVPPPKAIIFDSSNRDRCEVGRGRTNTPLQALVMMNDPLVLEASRVLASKLLEKHEDVQDAMEEAFTRIVCRPIKEKERDLLANYFEDQLDRFESNPDQIRPTLEVGEYPLDSDAINSKTAALMQVIVSLYNLEETITKI</sequence>
<dbReference type="InterPro" id="IPR022655">
    <property type="entry name" value="DUF1553"/>
</dbReference>
<dbReference type="Proteomes" id="UP000297647">
    <property type="component" value="Unassembled WGS sequence"/>
</dbReference>
<dbReference type="Pfam" id="PF07635">
    <property type="entry name" value="PSCyt1"/>
    <property type="match status" value="1"/>
</dbReference>
<dbReference type="PROSITE" id="PS51257">
    <property type="entry name" value="PROKAR_LIPOPROTEIN"/>
    <property type="match status" value="1"/>
</dbReference>
<dbReference type="SUPFAM" id="SSF46626">
    <property type="entry name" value="Cytochrome c"/>
    <property type="match status" value="1"/>
</dbReference>
<gene>
    <name evidence="4" type="ORF">E4S40_09020</name>
</gene>
<name>A0A4Y9QPP6_9BACT</name>